<proteinExistence type="inferred from homology"/>
<dbReference type="AlphaFoldDB" id="A0A0C3JR71"/>
<gene>
    <name evidence="7" type="ORF">M404DRAFT_994405</name>
</gene>
<comment type="pathway">
    <text evidence="1 5">Protein modification; protein neddylation.</text>
</comment>
<comment type="similarity">
    <text evidence="2 5">Belongs to the ubiquitin-activating E1 family. ULA1 subfamily.</text>
</comment>
<dbReference type="Gene3D" id="3.40.50.720">
    <property type="entry name" value="NAD(P)-binding Rossmann-like Domain"/>
    <property type="match status" value="2"/>
</dbReference>
<dbReference type="GO" id="GO:0005737">
    <property type="term" value="C:cytoplasm"/>
    <property type="evidence" value="ECO:0007669"/>
    <property type="project" value="TreeGrafter"/>
</dbReference>
<dbReference type="HOGENOM" id="CLU_019618_2_1_1"/>
<dbReference type="STRING" id="870435.A0A0C3JR71"/>
<dbReference type="OrthoDB" id="1708823at2759"/>
<dbReference type="PANTHER" id="PTHR10953:SF29">
    <property type="entry name" value="NEDD8-ACTIVATING ENZYME E1 REGULATORY SUBUNIT"/>
    <property type="match status" value="1"/>
</dbReference>
<evidence type="ECO:0000256" key="3">
    <source>
        <dbReference type="ARBA" id="ARBA00015407"/>
    </source>
</evidence>
<dbReference type="InterPro" id="IPR030667">
    <property type="entry name" value="APP-BP1"/>
</dbReference>
<dbReference type="InterPro" id="IPR035985">
    <property type="entry name" value="Ubiquitin-activating_enz"/>
</dbReference>
<dbReference type="EMBL" id="KN831949">
    <property type="protein sequence ID" value="KIO11683.1"/>
    <property type="molecule type" value="Genomic_DNA"/>
</dbReference>
<evidence type="ECO:0000256" key="5">
    <source>
        <dbReference type="PIRNR" id="PIRNR039099"/>
    </source>
</evidence>
<name>A0A0C3JR71_PISTI</name>
<dbReference type="SUPFAM" id="SSF69572">
    <property type="entry name" value="Activating enzymes of the ubiquitin-like proteins"/>
    <property type="match status" value="1"/>
</dbReference>
<keyword evidence="4 5" id="KW-0833">Ubl conjugation pathway</keyword>
<evidence type="ECO:0000256" key="2">
    <source>
        <dbReference type="ARBA" id="ARBA00006868"/>
    </source>
</evidence>
<reference evidence="8" key="2">
    <citation type="submission" date="2015-01" db="EMBL/GenBank/DDBJ databases">
        <title>Evolutionary Origins and Diversification of the Mycorrhizal Mutualists.</title>
        <authorList>
            <consortium name="DOE Joint Genome Institute"/>
            <consortium name="Mycorrhizal Genomics Consortium"/>
            <person name="Kohler A."/>
            <person name="Kuo A."/>
            <person name="Nagy L.G."/>
            <person name="Floudas D."/>
            <person name="Copeland A."/>
            <person name="Barry K.W."/>
            <person name="Cichocki N."/>
            <person name="Veneault-Fourrey C."/>
            <person name="LaButti K."/>
            <person name="Lindquist E.A."/>
            <person name="Lipzen A."/>
            <person name="Lundell T."/>
            <person name="Morin E."/>
            <person name="Murat C."/>
            <person name="Riley R."/>
            <person name="Ohm R."/>
            <person name="Sun H."/>
            <person name="Tunlid A."/>
            <person name="Henrissat B."/>
            <person name="Grigoriev I.V."/>
            <person name="Hibbett D.S."/>
            <person name="Martin F."/>
        </authorList>
    </citation>
    <scope>NUCLEOTIDE SEQUENCE [LARGE SCALE GENOMIC DNA]</scope>
    <source>
        <strain evidence="8">Marx 270</strain>
    </source>
</reference>
<organism evidence="7 8">
    <name type="scientific">Pisolithus tinctorius Marx 270</name>
    <dbReference type="NCBI Taxonomy" id="870435"/>
    <lineage>
        <taxon>Eukaryota</taxon>
        <taxon>Fungi</taxon>
        <taxon>Dikarya</taxon>
        <taxon>Basidiomycota</taxon>
        <taxon>Agaricomycotina</taxon>
        <taxon>Agaricomycetes</taxon>
        <taxon>Agaricomycetidae</taxon>
        <taxon>Boletales</taxon>
        <taxon>Sclerodermatineae</taxon>
        <taxon>Pisolithaceae</taxon>
        <taxon>Pisolithus</taxon>
    </lineage>
</organism>
<dbReference type="InterPro" id="IPR045886">
    <property type="entry name" value="ThiF/MoeB/HesA"/>
</dbReference>
<sequence length="519" mass="57330">MASQDIESATTALQVQPDNKARRYDRQLRLWAATGQSALESSRVLVLSGSATSTSILKNLVLPGIGHFTILDHATTSHADAGNNFFLEGFESVGKPRASEAVRLLRELNDSVDGHADTRHLRSVIESDPDWLASFTVVIAHNLDSQILVKLSSLLWEHPSHPTLIVVRSAGFLAEFFIQVHEHTIIESHSETLPSLRIDKPFPALKEHALSLDLASMDPTEHSHIPYVVILVRVLEDWKKSHGGNPPKTYSERQEFKKSVLALKVKPDEENFDEAEAQAYRCWTETTVPPGIASLFDDPAISPEALRESPSSFFHLLAALKKFTEQSETHTLPLTSTLPDMKADTANYIHLQKLYKTRAEEEKHAFKSHLRAPVDDATINLFVKNAHALHVIRGARWDTLDHTSLANALTENPKAACLHLSLSALSAVREQSPGSPISAEALRKQVRTVVGDEVELPECLDDFVGEIVRAPSAELQTTAAFLGGMVAQETIKIITKQYVPVRGYCTIDLIETWTAVIGS</sequence>
<dbReference type="UniPathway" id="UPA00885"/>
<protein>
    <recommendedName>
        <fullName evidence="3 5">NEDD8-activating enzyme E1 regulatory subunit</fullName>
    </recommendedName>
</protein>
<dbReference type="GO" id="GO:0045116">
    <property type="term" value="P:protein neddylation"/>
    <property type="evidence" value="ECO:0007669"/>
    <property type="project" value="UniProtKB-UniRule"/>
</dbReference>
<dbReference type="PIRSF" id="PIRSF039099">
    <property type="entry name" value="APP-BP1"/>
    <property type="match status" value="1"/>
</dbReference>
<evidence type="ECO:0000313" key="8">
    <source>
        <dbReference type="Proteomes" id="UP000054217"/>
    </source>
</evidence>
<dbReference type="InParanoid" id="A0A0C3JR71"/>
<dbReference type="Proteomes" id="UP000054217">
    <property type="component" value="Unassembled WGS sequence"/>
</dbReference>
<dbReference type="FunFam" id="3.40.50.720:FF:000475">
    <property type="entry name" value="NEDD8-activating enzyme E1 regulatory subunit"/>
    <property type="match status" value="1"/>
</dbReference>
<evidence type="ECO:0000259" key="6">
    <source>
        <dbReference type="Pfam" id="PF00899"/>
    </source>
</evidence>
<reference evidence="7 8" key="1">
    <citation type="submission" date="2014-04" db="EMBL/GenBank/DDBJ databases">
        <authorList>
            <consortium name="DOE Joint Genome Institute"/>
            <person name="Kuo A."/>
            <person name="Kohler A."/>
            <person name="Costa M.D."/>
            <person name="Nagy L.G."/>
            <person name="Floudas D."/>
            <person name="Copeland A."/>
            <person name="Barry K.W."/>
            <person name="Cichocki N."/>
            <person name="Veneault-Fourrey C."/>
            <person name="LaButti K."/>
            <person name="Lindquist E.A."/>
            <person name="Lipzen A."/>
            <person name="Lundell T."/>
            <person name="Morin E."/>
            <person name="Murat C."/>
            <person name="Sun H."/>
            <person name="Tunlid A."/>
            <person name="Henrissat B."/>
            <person name="Grigoriev I.V."/>
            <person name="Hibbett D.S."/>
            <person name="Martin F."/>
            <person name="Nordberg H.P."/>
            <person name="Cantor M.N."/>
            <person name="Hua S.X."/>
        </authorList>
    </citation>
    <scope>NUCLEOTIDE SEQUENCE [LARGE SCALE GENOMIC DNA]</scope>
    <source>
        <strain evidence="7 8">Marx 270</strain>
    </source>
</reference>
<evidence type="ECO:0000256" key="4">
    <source>
        <dbReference type="ARBA" id="ARBA00022786"/>
    </source>
</evidence>
<evidence type="ECO:0000256" key="1">
    <source>
        <dbReference type="ARBA" id="ARBA00005032"/>
    </source>
</evidence>
<accession>A0A0C3JR71</accession>
<keyword evidence="8" id="KW-1185">Reference proteome</keyword>
<dbReference type="GO" id="GO:0019781">
    <property type="term" value="F:NEDD8 activating enzyme activity"/>
    <property type="evidence" value="ECO:0007669"/>
    <property type="project" value="UniProtKB-UniRule"/>
</dbReference>
<dbReference type="InterPro" id="IPR000594">
    <property type="entry name" value="ThiF_NAD_FAD-bd"/>
</dbReference>
<dbReference type="PANTHER" id="PTHR10953">
    <property type="entry name" value="UBIQUITIN-ACTIVATING ENZYME E1"/>
    <property type="match status" value="1"/>
</dbReference>
<comment type="function">
    <text evidence="5">Regulatory subunit of the dimeric UBA3-ULA1 E1 enzyme.</text>
</comment>
<evidence type="ECO:0000313" key="7">
    <source>
        <dbReference type="EMBL" id="KIO11683.1"/>
    </source>
</evidence>
<dbReference type="FunCoup" id="A0A0C3JR71">
    <property type="interactions" value="860"/>
</dbReference>
<feature type="domain" description="THIF-type NAD/FAD binding fold" evidence="6">
    <location>
        <begin position="24"/>
        <end position="139"/>
    </location>
</feature>
<dbReference type="Pfam" id="PF00899">
    <property type="entry name" value="ThiF"/>
    <property type="match status" value="1"/>
</dbReference>